<organism evidence="1 2">
    <name type="scientific">Alcanivorax quisquiliarum</name>
    <dbReference type="NCBI Taxonomy" id="2933565"/>
    <lineage>
        <taxon>Bacteria</taxon>
        <taxon>Pseudomonadati</taxon>
        <taxon>Pseudomonadota</taxon>
        <taxon>Gammaproteobacteria</taxon>
        <taxon>Oceanospirillales</taxon>
        <taxon>Alcanivoracaceae</taxon>
        <taxon>Alcanivorax</taxon>
    </lineage>
</organism>
<gene>
    <name evidence="1" type="ORF">MU846_12860</name>
</gene>
<dbReference type="RefSeq" id="WP_246953386.1">
    <property type="nucleotide sequence ID" value="NZ_JALKII010000010.1"/>
</dbReference>
<sequence length="160" mass="18109">MQHFVHRRQAHFSRCGLYRYALWRWWGQGQDYALIIGLNPSTDPAGQDNPTVRRCVRFAQQWGYSGVCVANLFAWRTVEPAALLAAQAPIGPRNDHWLRRLGPGAAVIVAAWGNHGQHLGRGQAVRRLLPDMQVLRLNRSGEPAHPLYLPAHLRPQPWGD</sequence>
<name>A0ABT0E9U8_9GAMM</name>
<accession>A0ABT0E9U8</accession>
<dbReference type="InterPro" id="IPR012441">
    <property type="entry name" value="DUF1643"/>
</dbReference>
<comment type="caution">
    <text evidence="1">The sequence shown here is derived from an EMBL/GenBank/DDBJ whole genome shotgun (WGS) entry which is preliminary data.</text>
</comment>
<keyword evidence="2" id="KW-1185">Reference proteome</keyword>
<dbReference type="EMBL" id="JALKII010000010">
    <property type="protein sequence ID" value="MCK0538598.1"/>
    <property type="molecule type" value="Genomic_DNA"/>
</dbReference>
<reference evidence="1" key="1">
    <citation type="submission" date="2022-04" db="EMBL/GenBank/DDBJ databases">
        <title>Alcanivorax sp. CY1518 draft genome sequence.</title>
        <authorList>
            <person name="Zhao G."/>
            <person name="An M."/>
        </authorList>
    </citation>
    <scope>NUCLEOTIDE SEQUENCE</scope>
    <source>
        <strain evidence="1">CY1518</strain>
    </source>
</reference>
<evidence type="ECO:0000313" key="1">
    <source>
        <dbReference type="EMBL" id="MCK0538598.1"/>
    </source>
</evidence>
<protein>
    <submittedName>
        <fullName evidence="1">DUF1643 domain-containing protein</fullName>
    </submittedName>
</protein>
<dbReference type="Pfam" id="PF07799">
    <property type="entry name" value="DUF1643"/>
    <property type="match status" value="1"/>
</dbReference>
<evidence type="ECO:0000313" key="2">
    <source>
        <dbReference type="Proteomes" id="UP001165524"/>
    </source>
</evidence>
<dbReference type="Proteomes" id="UP001165524">
    <property type="component" value="Unassembled WGS sequence"/>
</dbReference>
<proteinExistence type="predicted"/>